<dbReference type="InterPro" id="IPR002880">
    <property type="entry name" value="Pyrv_Fd/Flavodoxin_OxRdtase_N"/>
</dbReference>
<dbReference type="InterPro" id="IPR019752">
    <property type="entry name" value="Pyrv/ketoisovalerate_OxRed_cat"/>
</dbReference>
<evidence type="ECO:0000259" key="3">
    <source>
        <dbReference type="Pfam" id="PF01855"/>
    </source>
</evidence>
<protein>
    <recommendedName>
        <fullName evidence="5">Pyruvate/ketoisovalerate oxidoreductase catalytic domain-containing protein</fullName>
    </recommendedName>
</protein>
<dbReference type="SUPFAM" id="SSF53323">
    <property type="entry name" value="Pyruvate-ferredoxin oxidoreductase, PFOR, domain III"/>
    <property type="match status" value="1"/>
</dbReference>
<feature type="non-terminal residue" evidence="4">
    <location>
        <position position="321"/>
    </location>
</feature>
<dbReference type="GO" id="GO:0006979">
    <property type="term" value="P:response to oxidative stress"/>
    <property type="evidence" value="ECO:0007669"/>
    <property type="project" value="TreeGrafter"/>
</dbReference>
<dbReference type="CDD" id="cd07034">
    <property type="entry name" value="TPP_PYR_PFOR_IOR-alpha_like"/>
    <property type="match status" value="1"/>
</dbReference>
<evidence type="ECO:0008006" key="5">
    <source>
        <dbReference type="Google" id="ProtNLM"/>
    </source>
</evidence>
<dbReference type="PANTHER" id="PTHR32154">
    <property type="entry name" value="PYRUVATE-FLAVODOXIN OXIDOREDUCTASE-RELATED"/>
    <property type="match status" value="1"/>
</dbReference>
<dbReference type="AlphaFoldDB" id="X1FFR5"/>
<evidence type="ECO:0000259" key="2">
    <source>
        <dbReference type="Pfam" id="PF01558"/>
    </source>
</evidence>
<feature type="domain" description="Pyruvate/ketoisovalerate oxidoreductase catalytic" evidence="2">
    <location>
        <begin position="26"/>
        <end position="183"/>
    </location>
</feature>
<dbReference type="Pfam" id="PF01855">
    <property type="entry name" value="POR_N"/>
    <property type="match status" value="1"/>
</dbReference>
<sequence length="321" mass="34583">MYKTDFKNNYLSKDKQKTSLVLCGEAGHGIQTVEGLLTQIFKLGGLNVFATKEYMSRVRGGSNSTQIRVSSKKVLAPVKRIDILIPLDKSALPHLKERISKDTIILGEKEKVSPEQEILDVPFSRVAKEIGNPIFANIVEVGIIAAIFRIKQQIPLECIRKYFSAKGEKITQGNIAAIKRGYELASDLIKKGSLAQLSIPVPDFSQGIQEEILLNGAEAVSLGAISGGCNFISAYPMSPSTGVLIFLSQHTEEFNIIAEQAEDEISAINLALGAWYAGARGMVTTSGGGFALMEEGVSLAGMLELPIVIHLAQRPGPATGL</sequence>
<dbReference type="GO" id="GO:0016903">
    <property type="term" value="F:oxidoreductase activity, acting on the aldehyde or oxo group of donors"/>
    <property type="evidence" value="ECO:0007669"/>
    <property type="project" value="InterPro"/>
</dbReference>
<dbReference type="Gene3D" id="3.40.50.970">
    <property type="match status" value="1"/>
</dbReference>
<proteinExistence type="predicted"/>
<dbReference type="Pfam" id="PF01558">
    <property type="entry name" value="POR"/>
    <property type="match status" value="1"/>
</dbReference>
<comment type="caution">
    <text evidence="4">The sequence shown here is derived from an EMBL/GenBank/DDBJ whole genome shotgun (WGS) entry which is preliminary data.</text>
</comment>
<dbReference type="EMBL" id="BARU01000166">
    <property type="protein sequence ID" value="GAH28244.1"/>
    <property type="molecule type" value="Genomic_DNA"/>
</dbReference>
<dbReference type="InterPro" id="IPR002869">
    <property type="entry name" value="Pyrv_flavodox_OxRed_cen"/>
</dbReference>
<gene>
    <name evidence="4" type="ORF">S03H2_00719</name>
</gene>
<accession>X1FFR5</accession>
<organism evidence="4">
    <name type="scientific">marine sediment metagenome</name>
    <dbReference type="NCBI Taxonomy" id="412755"/>
    <lineage>
        <taxon>unclassified sequences</taxon>
        <taxon>metagenomes</taxon>
        <taxon>ecological metagenomes</taxon>
    </lineage>
</organism>
<dbReference type="PANTHER" id="PTHR32154:SF20">
    <property type="entry name" value="2-OXOGLUTARATE OXIDOREDUCTASE SUBUNIT KORA"/>
    <property type="match status" value="1"/>
</dbReference>
<evidence type="ECO:0000313" key="4">
    <source>
        <dbReference type="EMBL" id="GAH28244.1"/>
    </source>
</evidence>
<evidence type="ECO:0000256" key="1">
    <source>
        <dbReference type="ARBA" id="ARBA00023002"/>
    </source>
</evidence>
<dbReference type="InterPro" id="IPR050722">
    <property type="entry name" value="Pyruvate:ferred/Flavod_OxRd"/>
</dbReference>
<keyword evidence="1" id="KW-0560">Oxidoreductase</keyword>
<name>X1FFR5_9ZZZZ</name>
<reference evidence="4" key="1">
    <citation type="journal article" date="2014" name="Front. Microbiol.">
        <title>High frequency of phylogenetically diverse reductive dehalogenase-homologous genes in deep subseafloor sedimentary metagenomes.</title>
        <authorList>
            <person name="Kawai M."/>
            <person name="Futagami T."/>
            <person name="Toyoda A."/>
            <person name="Takaki Y."/>
            <person name="Nishi S."/>
            <person name="Hori S."/>
            <person name="Arai W."/>
            <person name="Tsubouchi T."/>
            <person name="Morono Y."/>
            <person name="Uchiyama I."/>
            <person name="Ito T."/>
            <person name="Fujiyama A."/>
            <person name="Inagaki F."/>
            <person name="Takami H."/>
        </authorList>
    </citation>
    <scope>NUCLEOTIDE SEQUENCE</scope>
    <source>
        <strain evidence="4">Expedition CK06-06</strain>
    </source>
</reference>
<feature type="domain" description="Pyruvate flavodoxin/ferredoxin oxidoreductase pyrimidine binding" evidence="3">
    <location>
        <begin position="223"/>
        <end position="321"/>
    </location>
</feature>
<dbReference type="InterPro" id="IPR029061">
    <property type="entry name" value="THDP-binding"/>
</dbReference>
<dbReference type="SUPFAM" id="SSF52518">
    <property type="entry name" value="Thiamin diphosphate-binding fold (THDP-binding)"/>
    <property type="match status" value="1"/>
</dbReference>
<dbReference type="Gene3D" id="3.40.920.10">
    <property type="entry name" value="Pyruvate-ferredoxin oxidoreductase, PFOR, domain III"/>
    <property type="match status" value="1"/>
</dbReference>